<dbReference type="RefSeq" id="WP_078306244.1">
    <property type="nucleotide sequence ID" value="NZ_MUYT01000001.1"/>
</dbReference>
<dbReference type="STRING" id="90241.B0682_01065"/>
<organism evidence="4 5">
    <name type="scientific">Lwoffella lincolnii</name>
    <dbReference type="NCBI Taxonomy" id="90241"/>
    <lineage>
        <taxon>Bacteria</taxon>
        <taxon>Pseudomonadati</taxon>
        <taxon>Pseudomonadota</taxon>
        <taxon>Gammaproteobacteria</taxon>
        <taxon>Moraxellales</taxon>
        <taxon>Moraxellaceae</taxon>
        <taxon>Lwoffella</taxon>
    </lineage>
</organism>
<evidence type="ECO:0000256" key="1">
    <source>
        <dbReference type="ARBA" id="ARBA00010529"/>
    </source>
</evidence>
<evidence type="ECO:0000313" key="4">
    <source>
        <dbReference type="EMBL" id="OOS22825.1"/>
    </source>
</evidence>
<dbReference type="Proteomes" id="UP000191094">
    <property type="component" value="Unassembled WGS sequence"/>
</dbReference>
<dbReference type="GO" id="GO:0003677">
    <property type="term" value="F:DNA binding"/>
    <property type="evidence" value="ECO:0007669"/>
    <property type="project" value="UniProtKB-KW"/>
</dbReference>
<dbReference type="SMART" id="SM00411">
    <property type="entry name" value="BHL"/>
    <property type="match status" value="1"/>
</dbReference>
<dbReference type="CDD" id="cd13836">
    <property type="entry name" value="IHF_B"/>
    <property type="match status" value="1"/>
</dbReference>
<dbReference type="GO" id="GO:0005829">
    <property type="term" value="C:cytosol"/>
    <property type="evidence" value="ECO:0007669"/>
    <property type="project" value="TreeGrafter"/>
</dbReference>
<name>A0A1T0CKG7_9GAMM</name>
<dbReference type="SUPFAM" id="SSF47729">
    <property type="entry name" value="IHF-like DNA-binding proteins"/>
    <property type="match status" value="1"/>
</dbReference>
<protein>
    <submittedName>
        <fullName evidence="4">Integration host factor subunit beta</fullName>
    </submittedName>
</protein>
<sequence>MWVNKSELIQRISQNCDNMNDDVIEVAVKRLFELMAETLQDDGRIEIRGFGSFCLHHHQQRHSRNPKTGEQVMVKAKAIPHFKPGKALRLELMEFGSC</sequence>
<evidence type="ECO:0000313" key="5">
    <source>
        <dbReference type="Proteomes" id="UP000191094"/>
    </source>
</evidence>
<dbReference type="PANTHER" id="PTHR33175:SF5">
    <property type="entry name" value="INTEGRATION HOST FACTOR SUBUNIT BETA"/>
    <property type="match status" value="1"/>
</dbReference>
<accession>A0A1T0CKG7</accession>
<comment type="caution">
    <text evidence="4">The sequence shown here is derived from an EMBL/GenBank/DDBJ whole genome shotgun (WGS) entry which is preliminary data.</text>
</comment>
<dbReference type="GO" id="GO:0030527">
    <property type="term" value="F:structural constituent of chromatin"/>
    <property type="evidence" value="ECO:0007669"/>
    <property type="project" value="InterPro"/>
</dbReference>
<proteinExistence type="inferred from homology"/>
<reference evidence="4 5" key="1">
    <citation type="submission" date="2017-02" db="EMBL/GenBank/DDBJ databases">
        <title>Draft genome sequence of Moraxella lincolnii CCUG 9405T type strain.</title>
        <authorList>
            <person name="Salva-Serra F."/>
            <person name="Engstrom-Jakobsson H."/>
            <person name="Thorell K."/>
            <person name="Jaen-Luchoro D."/>
            <person name="Gonzales-Siles L."/>
            <person name="Karlsson R."/>
            <person name="Yazdan S."/>
            <person name="Boulund F."/>
            <person name="Johnning A."/>
            <person name="Engstrand L."/>
            <person name="Kristiansson E."/>
            <person name="Moore E."/>
        </authorList>
    </citation>
    <scope>NUCLEOTIDE SEQUENCE [LARGE SCALE GENOMIC DNA]</scope>
    <source>
        <strain evidence="4 5">CCUG 9405</strain>
    </source>
</reference>
<dbReference type="Pfam" id="PF00216">
    <property type="entry name" value="Bac_DNA_binding"/>
    <property type="match status" value="1"/>
</dbReference>
<dbReference type="EMBL" id="MUYT01000001">
    <property type="protein sequence ID" value="OOS22825.1"/>
    <property type="molecule type" value="Genomic_DNA"/>
</dbReference>
<dbReference type="AlphaFoldDB" id="A0A1T0CKG7"/>
<dbReference type="OrthoDB" id="9804203at2"/>
<keyword evidence="5" id="KW-1185">Reference proteome</keyword>
<gene>
    <name evidence="4" type="ORF">B0682_01065</name>
</gene>
<evidence type="ECO:0000256" key="2">
    <source>
        <dbReference type="ARBA" id="ARBA00023125"/>
    </source>
</evidence>
<dbReference type="InterPro" id="IPR000119">
    <property type="entry name" value="Hist_DNA-bd"/>
</dbReference>
<comment type="similarity">
    <text evidence="1 3">Belongs to the bacterial histone-like protein family.</text>
</comment>
<keyword evidence="2" id="KW-0238">DNA-binding</keyword>
<evidence type="ECO:0000256" key="3">
    <source>
        <dbReference type="RuleBase" id="RU003939"/>
    </source>
</evidence>
<dbReference type="InterPro" id="IPR010992">
    <property type="entry name" value="IHF-like_DNA-bd_dom_sf"/>
</dbReference>
<dbReference type="PANTHER" id="PTHR33175">
    <property type="entry name" value="DNA-BINDING PROTEIN HU"/>
    <property type="match status" value="1"/>
</dbReference>
<dbReference type="Gene3D" id="4.10.520.10">
    <property type="entry name" value="IHF-like DNA-binding proteins"/>
    <property type="match status" value="1"/>
</dbReference>
<dbReference type="PRINTS" id="PR01727">
    <property type="entry name" value="DNABINDINGHU"/>
</dbReference>